<evidence type="ECO:0000259" key="1">
    <source>
        <dbReference type="Pfam" id="PF08800"/>
    </source>
</evidence>
<dbReference type="OrthoDB" id="9763644at2"/>
<gene>
    <name evidence="2" type="ORF">FYJ27_06580</name>
</gene>
<proteinExistence type="predicted"/>
<reference evidence="2 3" key="1">
    <citation type="submission" date="2019-08" db="EMBL/GenBank/DDBJ databases">
        <title>In-depth cultivation of the pig gut microbiome towards novel bacterial diversity and tailored functional studies.</title>
        <authorList>
            <person name="Wylensek D."/>
            <person name="Hitch T.C.A."/>
            <person name="Clavel T."/>
        </authorList>
    </citation>
    <scope>NUCLEOTIDE SEQUENCE [LARGE SCALE GENOMIC DNA]</scope>
    <source>
        <strain evidence="2 3">Med78-601-WT-4W-RMD-3</strain>
    </source>
</reference>
<dbReference type="Proteomes" id="UP000462760">
    <property type="component" value="Unassembled WGS sequence"/>
</dbReference>
<feature type="domain" description="BT4734-like N-terminal" evidence="1">
    <location>
        <begin position="72"/>
        <end position="140"/>
    </location>
</feature>
<sequence>MENKYKYIPEEMKKLKRFVGWRKEKLNGKVGKLPFSLIDEKSNGWNMPERWVNFNDAKTKNRPLGFVLVEEDKIVCIDLDHIIQYEELSPMAKEIIEKFIGTYMELSQSGKGIHIFVKGTILKNLNLSSQGIEMYKNNRYIALTGNIGDGFFFFRSNELLEKQDELNKLYKKWAQGKTSTLKQIRQYRHEPLNEPYRLDDLSLDEILETMERTNRKASMLISGSSLTGDHSRDDFIFLVLARNYTGGNPSLMKELFLMTPLNRLGSKEKRRDDRKYIEYVEKTIEKVLGLGNFLAFDWSKHFEYKKRIKAYERV</sequence>
<dbReference type="RefSeq" id="WP_154484081.1">
    <property type="nucleotide sequence ID" value="NZ_VULR01000007.1"/>
</dbReference>
<evidence type="ECO:0000313" key="2">
    <source>
        <dbReference type="EMBL" id="MSS43399.1"/>
    </source>
</evidence>
<organism evidence="2 3">
    <name type="scientific">Anaerosalibacter bizertensis</name>
    <dbReference type="NCBI Taxonomy" id="932217"/>
    <lineage>
        <taxon>Bacteria</taxon>
        <taxon>Bacillati</taxon>
        <taxon>Bacillota</taxon>
        <taxon>Tissierellia</taxon>
        <taxon>Tissierellales</taxon>
        <taxon>Sporanaerobacteraceae</taxon>
        <taxon>Anaerosalibacter</taxon>
    </lineage>
</organism>
<dbReference type="EMBL" id="VULR01000007">
    <property type="protein sequence ID" value="MSS43399.1"/>
    <property type="molecule type" value="Genomic_DNA"/>
</dbReference>
<dbReference type="InterPro" id="IPR014907">
    <property type="entry name" value="BT4734-like_N"/>
</dbReference>
<protein>
    <recommendedName>
        <fullName evidence="1">BT4734-like N-terminal domain-containing protein</fullName>
    </recommendedName>
</protein>
<dbReference type="AlphaFoldDB" id="A0A844FHC6"/>
<dbReference type="Pfam" id="PF08800">
    <property type="entry name" value="BT4734-like_N"/>
    <property type="match status" value="1"/>
</dbReference>
<evidence type="ECO:0000313" key="3">
    <source>
        <dbReference type="Proteomes" id="UP000462760"/>
    </source>
</evidence>
<name>A0A844FHC6_9FIRM</name>
<accession>A0A844FHC6</accession>
<comment type="caution">
    <text evidence="2">The sequence shown here is derived from an EMBL/GenBank/DDBJ whole genome shotgun (WGS) entry which is preliminary data.</text>
</comment>